<feature type="domain" description="Amino acid transporter transmembrane" evidence="8">
    <location>
        <begin position="3"/>
        <end position="323"/>
    </location>
</feature>
<evidence type="ECO:0000313" key="10">
    <source>
        <dbReference type="Proteomes" id="UP000245207"/>
    </source>
</evidence>
<dbReference type="GO" id="GO:0016020">
    <property type="term" value="C:membrane"/>
    <property type="evidence" value="ECO:0007669"/>
    <property type="project" value="UniProtKB-SubCell"/>
</dbReference>
<sequence>MGHLFGREMYYLTWVLQFTILLLGNMGFLLLGGRALKEINSEFSDSPLRLQIYIVITGAAYFVFAFLVPTVSSMRRWLGISVVLTFTYIVILLVIVVRDGRSNKDRNYDIYGSNFSKVMNGFGAISAIIVCNTGGILPELQSTLRKPAVKNMRKALYLQYTVGLFFYYGVSIVGYWAYGSAVSAYLPEDLNGPKWANVTINAISFVQSIISQHMFIAPIHETLDTKFLRLDKSIHSRENLRNLLYLRVALFSGNTLVTAAFPFMGDIVNLLGSFSLIPLTFLFPSMIYMKVKGKSTRMGSKLWHWGIIVVFSLLTVATTISAVRLIVLNVKQYSLFADP</sequence>
<evidence type="ECO:0000256" key="3">
    <source>
        <dbReference type="ARBA" id="ARBA00022692"/>
    </source>
</evidence>
<dbReference type="EMBL" id="PKPP01000789">
    <property type="protein sequence ID" value="PWA88685.1"/>
    <property type="molecule type" value="Genomic_DNA"/>
</dbReference>
<keyword evidence="10" id="KW-1185">Reference proteome</keyword>
<dbReference type="PANTHER" id="PTHR48017">
    <property type="entry name" value="OS05G0424000 PROTEIN-RELATED"/>
    <property type="match status" value="1"/>
</dbReference>
<comment type="subcellular location">
    <subcellularLocation>
        <location evidence="1">Membrane</location>
    </subcellularLocation>
</comment>
<evidence type="ECO:0000256" key="2">
    <source>
        <dbReference type="ARBA" id="ARBA00022448"/>
    </source>
</evidence>
<gene>
    <name evidence="9" type="ORF">CTI12_AA117710</name>
</gene>
<protein>
    <submittedName>
        <fullName evidence="9">Amino acid transporter, transmembrane domain-containing protein</fullName>
    </submittedName>
</protein>
<dbReference type="Proteomes" id="UP000245207">
    <property type="component" value="Unassembled WGS sequence"/>
</dbReference>
<feature type="transmembrane region" description="Helical" evidence="7">
    <location>
        <begin position="52"/>
        <end position="71"/>
    </location>
</feature>
<feature type="transmembrane region" description="Helical" evidence="7">
    <location>
        <begin position="303"/>
        <end position="327"/>
    </location>
</feature>
<keyword evidence="3 7" id="KW-0812">Transmembrane</keyword>
<evidence type="ECO:0000256" key="7">
    <source>
        <dbReference type="SAM" id="Phobius"/>
    </source>
</evidence>
<dbReference type="AlphaFoldDB" id="A0A2U1PSH0"/>
<proteinExistence type="predicted"/>
<feature type="transmembrane region" description="Helical" evidence="7">
    <location>
        <begin position="77"/>
        <end position="97"/>
    </location>
</feature>
<dbReference type="InterPro" id="IPR013057">
    <property type="entry name" value="AA_transpt_TM"/>
</dbReference>
<evidence type="ECO:0000256" key="4">
    <source>
        <dbReference type="ARBA" id="ARBA00022970"/>
    </source>
</evidence>
<dbReference type="STRING" id="35608.A0A2U1PSH0"/>
<keyword evidence="4" id="KW-0029">Amino-acid transport</keyword>
<evidence type="ECO:0000313" key="9">
    <source>
        <dbReference type="EMBL" id="PWA88685.1"/>
    </source>
</evidence>
<name>A0A2U1PSH0_ARTAN</name>
<feature type="transmembrane region" description="Helical" evidence="7">
    <location>
        <begin position="270"/>
        <end position="291"/>
    </location>
</feature>
<dbReference type="Pfam" id="PF01490">
    <property type="entry name" value="Aa_trans"/>
    <property type="match status" value="1"/>
</dbReference>
<keyword evidence="6 7" id="KW-0472">Membrane</keyword>
<organism evidence="9 10">
    <name type="scientific">Artemisia annua</name>
    <name type="common">Sweet wormwood</name>
    <dbReference type="NCBI Taxonomy" id="35608"/>
    <lineage>
        <taxon>Eukaryota</taxon>
        <taxon>Viridiplantae</taxon>
        <taxon>Streptophyta</taxon>
        <taxon>Embryophyta</taxon>
        <taxon>Tracheophyta</taxon>
        <taxon>Spermatophyta</taxon>
        <taxon>Magnoliopsida</taxon>
        <taxon>eudicotyledons</taxon>
        <taxon>Gunneridae</taxon>
        <taxon>Pentapetalae</taxon>
        <taxon>asterids</taxon>
        <taxon>campanulids</taxon>
        <taxon>Asterales</taxon>
        <taxon>Asteraceae</taxon>
        <taxon>Asteroideae</taxon>
        <taxon>Anthemideae</taxon>
        <taxon>Artemisiinae</taxon>
        <taxon>Artemisia</taxon>
    </lineage>
</organism>
<evidence type="ECO:0000256" key="5">
    <source>
        <dbReference type="ARBA" id="ARBA00022989"/>
    </source>
</evidence>
<evidence type="ECO:0000256" key="1">
    <source>
        <dbReference type="ARBA" id="ARBA00004370"/>
    </source>
</evidence>
<evidence type="ECO:0000256" key="6">
    <source>
        <dbReference type="ARBA" id="ARBA00023136"/>
    </source>
</evidence>
<dbReference type="OrthoDB" id="40134at2759"/>
<feature type="transmembrane region" description="Helical" evidence="7">
    <location>
        <begin position="155"/>
        <end position="178"/>
    </location>
</feature>
<reference evidence="9 10" key="1">
    <citation type="journal article" date="2018" name="Mol. Plant">
        <title>The genome of Artemisia annua provides insight into the evolution of Asteraceae family and artemisinin biosynthesis.</title>
        <authorList>
            <person name="Shen Q."/>
            <person name="Zhang L."/>
            <person name="Liao Z."/>
            <person name="Wang S."/>
            <person name="Yan T."/>
            <person name="Shi P."/>
            <person name="Liu M."/>
            <person name="Fu X."/>
            <person name="Pan Q."/>
            <person name="Wang Y."/>
            <person name="Lv Z."/>
            <person name="Lu X."/>
            <person name="Zhang F."/>
            <person name="Jiang W."/>
            <person name="Ma Y."/>
            <person name="Chen M."/>
            <person name="Hao X."/>
            <person name="Li L."/>
            <person name="Tang Y."/>
            <person name="Lv G."/>
            <person name="Zhou Y."/>
            <person name="Sun X."/>
            <person name="Brodelius P.E."/>
            <person name="Rose J.K.C."/>
            <person name="Tang K."/>
        </authorList>
    </citation>
    <scope>NUCLEOTIDE SEQUENCE [LARGE SCALE GENOMIC DNA]</scope>
    <source>
        <strain evidence="10">cv. Huhao1</strain>
        <tissue evidence="9">Leaf</tissue>
    </source>
</reference>
<dbReference type="GO" id="GO:0006865">
    <property type="term" value="P:amino acid transport"/>
    <property type="evidence" value="ECO:0007669"/>
    <property type="project" value="UniProtKB-KW"/>
</dbReference>
<comment type="caution">
    <text evidence="9">The sequence shown here is derived from an EMBL/GenBank/DDBJ whole genome shotgun (WGS) entry which is preliminary data.</text>
</comment>
<feature type="transmembrane region" description="Helical" evidence="7">
    <location>
        <begin position="244"/>
        <end position="264"/>
    </location>
</feature>
<keyword evidence="5 7" id="KW-1133">Transmembrane helix</keyword>
<accession>A0A2U1PSH0</accession>
<keyword evidence="2" id="KW-0813">Transport</keyword>
<feature type="transmembrane region" description="Helical" evidence="7">
    <location>
        <begin position="12"/>
        <end position="31"/>
    </location>
</feature>
<evidence type="ECO:0000259" key="8">
    <source>
        <dbReference type="Pfam" id="PF01490"/>
    </source>
</evidence>